<dbReference type="GO" id="GO:0016052">
    <property type="term" value="P:carbohydrate catabolic process"/>
    <property type="evidence" value="ECO:0007669"/>
    <property type="project" value="TreeGrafter"/>
</dbReference>
<gene>
    <name evidence="8" type="ORF">EPK99_13305</name>
</gene>
<comment type="pathway">
    <text evidence="1">Carbohydrate degradation; 2-deoxy-D-ribose 1-phosphate degradation; D-glyceraldehyde 3-phosphate and acetaldehyde from 2-deoxy-alpha-D-ribose 1-phosphate: step 2/2.</text>
</comment>
<dbReference type="Pfam" id="PF01791">
    <property type="entry name" value="DeoC"/>
    <property type="match status" value="1"/>
</dbReference>
<keyword evidence="4 8" id="KW-0456">Lyase</keyword>
<dbReference type="EMBL" id="SBIP01000003">
    <property type="protein sequence ID" value="RWX76656.1"/>
    <property type="molecule type" value="Genomic_DNA"/>
</dbReference>
<dbReference type="PANTHER" id="PTHR10889">
    <property type="entry name" value="DEOXYRIBOSE-PHOSPHATE ALDOLASE"/>
    <property type="match status" value="1"/>
</dbReference>
<dbReference type="GO" id="GO:0009264">
    <property type="term" value="P:deoxyribonucleotide catabolic process"/>
    <property type="evidence" value="ECO:0007669"/>
    <property type="project" value="UniProtKB-UniRule"/>
</dbReference>
<dbReference type="SMART" id="SM01133">
    <property type="entry name" value="DeoC"/>
    <property type="match status" value="1"/>
</dbReference>
<dbReference type="InterPro" id="IPR011343">
    <property type="entry name" value="DeoC"/>
</dbReference>
<evidence type="ECO:0000256" key="2">
    <source>
        <dbReference type="ARBA" id="ARBA00009473"/>
    </source>
</evidence>
<evidence type="ECO:0000256" key="4">
    <source>
        <dbReference type="ARBA" id="ARBA00023239"/>
    </source>
</evidence>
<dbReference type="CDD" id="cd00959">
    <property type="entry name" value="DeoC"/>
    <property type="match status" value="1"/>
</dbReference>
<evidence type="ECO:0000256" key="5">
    <source>
        <dbReference type="ARBA" id="ARBA00023270"/>
    </source>
</evidence>
<evidence type="ECO:0000313" key="9">
    <source>
        <dbReference type="Proteomes" id="UP000287687"/>
    </source>
</evidence>
<evidence type="ECO:0000313" key="8">
    <source>
        <dbReference type="EMBL" id="RWX76656.1"/>
    </source>
</evidence>
<organism evidence="8 9">
    <name type="scientific">Neorhizobium lilium</name>
    <dbReference type="NCBI Taxonomy" id="2503024"/>
    <lineage>
        <taxon>Bacteria</taxon>
        <taxon>Pseudomonadati</taxon>
        <taxon>Pseudomonadota</taxon>
        <taxon>Alphaproteobacteria</taxon>
        <taxon>Hyphomicrobiales</taxon>
        <taxon>Rhizobiaceae</taxon>
        <taxon>Rhizobium/Agrobacterium group</taxon>
        <taxon>Neorhizobium</taxon>
    </lineage>
</organism>
<comment type="similarity">
    <text evidence="2">Belongs to the DeoC/FbaB aldolase family. DeoC type 2 subfamily.</text>
</comment>
<name>A0A3S3SWV8_9HYPH</name>
<evidence type="ECO:0000256" key="1">
    <source>
        <dbReference type="ARBA" id="ARBA00004816"/>
    </source>
</evidence>
<comment type="caution">
    <text evidence="8">The sequence shown here is derived from an EMBL/GenBank/DDBJ whole genome shotgun (WGS) entry which is preliminary data.</text>
</comment>
<protein>
    <recommendedName>
        <fullName evidence="3 7">Deoxyribose-phosphate aldolase</fullName>
        <ecNumber evidence="3 7">4.1.2.4</ecNumber>
    </recommendedName>
</protein>
<evidence type="ECO:0000256" key="3">
    <source>
        <dbReference type="ARBA" id="ARBA00012515"/>
    </source>
</evidence>
<dbReference type="PIRSF" id="PIRSF001357">
    <property type="entry name" value="DeoC"/>
    <property type="match status" value="1"/>
</dbReference>
<evidence type="ECO:0000256" key="7">
    <source>
        <dbReference type="NCBIfam" id="TIGR00126"/>
    </source>
</evidence>
<dbReference type="AlphaFoldDB" id="A0A3S3SWV8"/>
<dbReference type="OrthoDB" id="6579831at2"/>
<dbReference type="RefSeq" id="WP_128443574.1">
    <property type="nucleotide sequence ID" value="NZ_SBIP01000003.1"/>
</dbReference>
<dbReference type="EC" id="4.1.2.4" evidence="3 7"/>
<reference evidence="8 9" key="1">
    <citation type="submission" date="2019-01" db="EMBL/GenBank/DDBJ databases">
        <title>The draft genome of Rhizobium sp. 24NR.</title>
        <authorList>
            <person name="Liu L."/>
            <person name="Liang L."/>
            <person name="Shi S."/>
            <person name="Xu L."/>
            <person name="Wang X."/>
            <person name="Li L."/>
            <person name="Zhang X."/>
        </authorList>
    </citation>
    <scope>NUCLEOTIDE SEQUENCE [LARGE SCALE GENOMIC DNA]</scope>
    <source>
        <strain evidence="8 9">24NR</strain>
    </source>
</reference>
<accession>A0A3S3SWV8</accession>
<dbReference type="InterPro" id="IPR002915">
    <property type="entry name" value="DeoC/FbaB/LacD_aldolase"/>
</dbReference>
<dbReference type="GO" id="GO:0004139">
    <property type="term" value="F:deoxyribose-phosphate aldolase activity"/>
    <property type="evidence" value="ECO:0007669"/>
    <property type="project" value="UniProtKB-UniRule"/>
</dbReference>
<dbReference type="Proteomes" id="UP000287687">
    <property type="component" value="Unassembled WGS sequence"/>
</dbReference>
<dbReference type="GO" id="GO:0005737">
    <property type="term" value="C:cytoplasm"/>
    <property type="evidence" value="ECO:0007669"/>
    <property type="project" value="InterPro"/>
</dbReference>
<keyword evidence="9" id="KW-1185">Reference proteome</keyword>
<dbReference type="InterPro" id="IPR013785">
    <property type="entry name" value="Aldolase_TIM"/>
</dbReference>
<dbReference type="SUPFAM" id="SSF51569">
    <property type="entry name" value="Aldolase"/>
    <property type="match status" value="1"/>
</dbReference>
<proteinExistence type="inferred from homology"/>
<dbReference type="NCBIfam" id="TIGR00126">
    <property type="entry name" value="deoC"/>
    <property type="match status" value="1"/>
</dbReference>
<dbReference type="PANTHER" id="PTHR10889:SF3">
    <property type="entry name" value="DEOXYRIBOSE-PHOSPHATE ALDOLASE"/>
    <property type="match status" value="1"/>
</dbReference>
<dbReference type="Gene3D" id="3.20.20.70">
    <property type="entry name" value="Aldolase class I"/>
    <property type="match status" value="1"/>
</dbReference>
<sequence>MELHSPREAAAFALSLLDLTNLRDDCDEAAIEKLCLRAQTSFGHVAAICIWPRFVAPAREILGTGHSVRIATVVNFPSGALTEGEVLDETRRAVEDGADEIDLVIPYRALMSGDEVAVTTMVEAVRQACPHSCLKTILETGELKDSALIRKASHLAIEAGADFIKTSTGKVTVNATLEAADIMLQVIRDSRRRVGFKPAGGISTVADADLYLRLAETVMGPNWIMPSTFRFGASSLLDDILGVLSGNPAARAAAGY</sequence>
<comment type="catalytic activity">
    <reaction evidence="6">
        <text>2-deoxy-D-ribose 5-phosphate = D-glyceraldehyde 3-phosphate + acetaldehyde</text>
        <dbReference type="Rhea" id="RHEA:12821"/>
        <dbReference type="ChEBI" id="CHEBI:15343"/>
        <dbReference type="ChEBI" id="CHEBI:59776"/>
        <dbReference type="ChEBI" id="CHEBI:62877"/>
        <dbReference type="EC" id="4.1.2.4"/>
    </reaction>
</comment>
<evidence type="ECO:0000256" key="6">
    <source>
        <dbReference type="ARBA" id="ARBA00048791"/>
    </source>
</evidence>
<keyword evidence="5" id="KW-0704">Schiff base</keyword>